<name>A0A817RK81_9BILA</name>
<organism evidence="2 3">
    <name type="scientific">Rotaria socialis</name>
    <dbReference type="NCBI Taxonomy" id="392032"/>
    <lineage>
        <taxon>Eukaryota</taxon>
        <taxon>Metazoa</taxon>
        <taxon>Spiralia</taxon>
        <taxon>Gnathifera</taxon>
        <taxon>Rotifera</taxon>
        <taxon>Eurotatoria</taxon>
        <taxon>Bdelloidea</taxon>
        <taxon>Philodinida</taxon>
        <taxon>Philodinidae</taxon>
        <taxon>Rotaria</taxon>
    </lineage>
</organism>
<dbReference type="Proteomes" id="UP000663825">
    <property type="component" value="Unassembled WGS sequence"/>
</dbReference>
<protein>
    <submittedName>
        <fullName evidence="2">Uncharacterized protein</fullName>
    </submittedName>
</protein>
<sequence>MKDFSTLFHKLWDDCFADTAITNITPIVGSKRLHNLHDYLVKKKPDRLMLTMQKQCPTTTPTTTDISNGNDHKILNNPSVPTDTATTTPPASDRSMFGFGKGWSYFPVKKKR</sequence>
<gene>
    <name evidence="2" type="ORF">TIS948_LOCUS15288</name>
</gene>
<reference evidence="2" key="1">
    <citation type="submission" date="2021-02" db="EMBL/GenBank/DDBJ databases">
        <authorList>
            <person name="Nowell W R."/>
        </authorList>
    </citation>
    <scope>NUCLEOTIDE SEQUENCE</scope>
</reference>
<proteinExistence type="predicted"/>
<feature type="compositionally biased region" description="Low complexity" evidence="1">
    <location>
        <begin position="78"/>
        <end position="93"/>
    </location>
</feature>
<comment type="caution">
    <text evidence="2">The sequence shown here is derived from an EMBL/GenBank/DDBJ whole genome shotgun (WGS) entry which is preliminary data.</text>
</comment>
<accession>A0A817RK81</accession>
<dbReference type="AlphaFoldDB" id="A0A817RK81"/>
<evidence type="ECO:0000313" key="2">
    <source>
        <dbReference type="EMBL" id="CAF3252352.1"/>
    </source>
</evidence>
<feature type="region of interest" description="Disordered" evidence="1">
    <location>
        <begin position="55"/>
        <end position="93"/>
    </location>
</feature>
<evidence type="ECO:0000313" key="3">
    <source>
        <dbReference type="Proteomes" id="UP000663825"/>
    </source>
</evidence>
<evidence type="ECO:0000256" key="1">
    <source>
        <dbReference type="SAM" id="MobiDB-lite"/>
    </source>
</evidence>
<dbReference type="EMBL" id="CAJNXB010002451">
    <property type="protein sequence ID" value="CAF3252352.1"/>
    <property type="molecule type" value="Genomic_DNA"/>
</dbReference>